<dbReference type="RefSeq" id="WP_124210622.1">
    <property type="nucleotide sequence ID" value="NZ_CP016615.1"/>
</dbReference>
<dbReference type="GO" id="GO:0003677">
    <property type="term" value="F:DNA binding"/>
    <property type="evidence" value="ECO:0007669"/>
    <property type="project" value="InterPro"/>
</dbReference>
<reference evidence="1 2" key="1">
    <citation type="submission" date="2018-11" db="EMBL/GenBank/DDBJ databases">
        <title>Genomic Encyclopedia of Type Strains, Phase IV (KMG-IV): sequencing the most valuable type-strain genomes for metagenomic binning, comparative biology and taxonomic classification.</title>
        <authorList>
            <person name="Goeker M."/>
        </authorList>
    </citation>
    <scope>NUCLEOTIDE SEQUENCE [LARGE SCALE GENOMIC DNA]</scope>
    <source>
        <strain evidence="1 2">DSM 27238</strain>
    </source>
</reference>
<gene>
    <name evidence="1" type="ORF">EDC46_0453</name>
</gene>
<accession>A0A3N4VSH7</accession>
<keyword evidence="2" id="KW-1185">Reference proteome</keyword>
<organism evidence="1 2">
    <name type="scientific">Vespertiliibacter pulmonis</name>
    <dbReference type="NCBI Taxonomy" id="1443036"/>
    <lineage>
        <taxon>Bacteria</taxon>
        <taxon>Pseudomonadati</taxon>
        <taxon>Pseudomonadota</taxon>
        <taxon>Gammaproteobacteria</taxon>
        <taxon>Pasteurellales</taxon>
        <taxon>Pasteurellaceae</taxon>
        <taxon>Vespertiliibacter</taxon>
    </lineage>
</organism>
<dbReference type="AlphaFoldDB" id="A0A3N4VSH7"/>
<dbReference type="Proteomes" id="UP000281691">
    <property type="component" value="Unassembled WGS sequence"/>
</dbReference>
<proteinExistence type="predicted"/>
<name>A0A3N4VSH7_9PAST</name>
<sequence length="65" mass="7202">MTPLEKAIRAAGSQTNLAKAIGQSPQFIFQMKKRGGQISTRVVSPDEWVKATGLSKKELFPEYHV</sequence>
<evidence type="ECO:0000313" key="1">
    <source>
        <dbReference type="EMBL" id="RPE86062.1"/>
    </source>
</evidence>
<protein>
    <submittedName>
        <fullName evidence="1">YdaS antitoxin of YdaST toxin-antitoxin system</fullName>
    </submittedName>
</protein>
<dbReference type="Gene3D" id="1.10.260.40">
    <property type="entry name" value="lambda repressor-like DNA-binding domains"/>
    <property type="match status" value="1"/>
</dbReference>
<dbReference type="OrthoDB" id="5679386at2"/>
<dbReference type="EMBL" id="RKQP01000001">
    <property type="protein sequence ID" value="RPE86062.1"/>
    <property type="molecule type" value="Genomic_DNA"/>
</dbReference>
<comment type="caution">
    <text evidence="1">The sequence shown here is derived from an EMBL/GenBank/DDBJ whole genome shotgun (WGS) entry which is preliminary data.</text>
</comment>
<evidence type="ECO:0000313" key="2">
    <source>
        <dbReference type="Proteomes" id="UP000281691"/>
    </source>
</evidence>
<dbReference type="InterPro" id="IPR010982">
    <property type="entry name" value="Lambda_DNA-bd_dom_sf"/>
</dbReference>